<dbReference type="PANTHER" id="PTHR46018">
    <property type="entry name" value="ZINC PHOSPHODIESTERASE ELAC PROTEIN 1"/>
    <property type="match status" value="1"/>
</dbReference>
<keyword evidence="5" id="KW-1185">Reference proteome</keyword>
<dbReference type="EMBL" id="CP127247">
    <property type="protein sequence ID" value="WIY23899.1"/>
    <property type="molecule type" value="Genomic_DNA"/>
</dbReference>
<keyword evidence="1" id="KW-0378">Hydrolase</keyword>
<sequence length="433" mass="47674">MKKRHLKIISLVAGASFAFIASGLPINLLGFSHGSEFGAAQAAGGVVDDPNGTAPDRYVYYPGTEALAEGEVRVVACGTGMPDQRRGQASACFLFEFGNGEKIIFDIGSGSMRNLNALMIPSEYLTKVFISHLHTDHWGDLDALWAGGWTSGRPVPLEVWGPSGQTEDMGTAWAIDHFLKAFNWDYQTRAFKITPVPGNITVHEFDYRKENAVVYDEGGIVVRSIPAIHAGDGPVSFIIEYAGMKLVFGGDTSPNRWFVEFAKDADFVIHESFASPTFFAEDYGQPAQLAWRACCSFHTSGPSFGKIMSEIEPGHAVAYHTMEEAHAEMEGLIRTTYDGPLSIAMDMMVWNITKDGVRERMAVSPDRASAVPGPTRQPPPDPNWPDPTSEFIAAGEWGPGFNAQNEMLDAFSEEYGLEDQDWRKQRPWYEPNE</sequence>
<evidence type="ECO:0000256" key="1">
    <source>
        <dbReference type="ARBA" id="ARBA00022801"/>
    </source>
</evidence>
<dbReference type="Proteomes" id="UP001238334">
    <property type="component" value="Chromosome"/>
</dbReference>
<dbReference type="KEGG" id="ppso:QPJ95_14790"/>
<dbReference type="Gene3D" id="3.60.15.10">
    <property type="entry name" value="Ribonuclease Z/Hydroxyacylglutathione hydrolase-like"/>
    <property type="match status" value="1"/>
</dbReference>
<feature type="compositionally biased region" description="Pro residues" evidence="2">
    <location>
        <begin position="375"/>
        <end position="385"/>
    </location>
</feature>
<dbReference type="InterPro" id="IPR001279">
    <property type="entry name" value="Metallo-B-lactamas"/>
</dbReference>
<accession>A0A9Y2KZ82</accession>
<gene>
    <name evidence="4" type="primary">gntH</name>
    <name evidence="4" type="ORF">QPJ95_14790</name>
</gene>
<protein>
    <submittedName>
        <fullName evidence="4">Guanitoxin biosynthesis MBL fold metallo-hydrolase GntH</fullName>
    </submittedName>
</protein>
<name>A0A9Y2KZ82_9RHOB</name>
<dbReference type="PANTHER" id="PTHR46018:SF2">
    <property type="entry name" value="ZINC PHOSPHODIESTERASE ELAC PROTEIN 1"/>
    <property type="match status" value="1"/>
</dbReference>
<dbReference type="SUPFAM" id="SSF56281">
    <property type="entry name" value="Metallo-hydrolase/oxidoreductase"/>
    <property type="match status" value="1"/>
</dbReference>
<dbReference type="CDD" id="cd07719">
    <property type="entry name" value="arylsulfatase_AtsA-like_MBL-fold"/>
    <property type="match status" value="1"/>
</dbReference>
<evidence type="ECO:0000256" key="2">
    <source>
        <dbReference type="SAM" id="MobiDB-lite"/>
    </source>
</evidence>
<dbReference type="GO" id="GO:0042781">
    <property type="term" value="F:3'-tRNA processing endoribonuclease activity"/>
    <property type="evidence" value="ECO:0007669"/>
    <property type="project" value="TreeGrafter"/>
</dbReference>
<dbReference type="Pfam" id="PF00753">
    <property type="entry name" value="Lactamase_B"/>
    <property type="match status" value="1"/>
</dbReference>
<feature type="region of interest" description="Disordered" evidence="2">
    <location>
        <begin position="362"/>
        <end position="403"/>
    </location>
</feature>
<proteinExistence type="predicted"/>
<dbReference type="AlphaFoldDB" id="A0A9Y2KZ82"/>
<evidence type="ECO:0000313" key="5">
    <source>
        <dbReference type="Proteomes" id="UP001238334"/>
    </source>
</evidence>
<feature type="domain" description="Metallo-beta-lactamase" evidence="3">
    <location>
        <begin position="89"/>
        <end position="281"/>
    </location>
</feature>
<dbReference type="NCBIfam" id="NF041257">
    <property type="entry name" value="GntH_guanitoxin"/>
    <property type="match status" value="1"/>
</dbReference>
<dbReference type="RefSeq" id="WP_270921096.1">
    <property type="nucleotide sequence ID" value="NZ_CP127247.1"/>
</dbReference>
<evidence type="ECO:0000313" key="4">
    <source>
        <dbReference type="EMBL" id="WIY23899.1"/>
    </source>
</evidence>
<reference evidence="4 5" key="1">
    <citation type="submission" date="2023-06" db="EMBL/GenBank/DDBJ databases">
        <title>Parasedimentitalea psychrophila sp. nov., a psychrophilic bacterium isolated from deep-sea sediment.</title>
        <authorList>
            <person name="Li A."/>
        </authorList>
    </citation>
    <scope>NUCLEOTIDE SEQUENCE [LARGE SCALE GENOMIC DNA]</scope>
    <source>
        <strain evidence="4 5">QS115</strain>
    </source>
</reference>
<dbReference type="InterPro" id="IPR044094">
    <property type="entry name" value="AtsA-like_MBL-fold"/>
</dbReference>
<dbReference type="SMART" id="SM00849">
    <property type="entry name" value="Lactamase_B"/>
    <property type="match status" value="1"/>
</dbReference>
<dbReference type="InterPro" id="IPR036866">
    <property type="entry name" value="RibonucZ/Hydroxyglut_hydro"/>
</dbReference>
<evidence type="ECO:0000259" key="3">
    <source>
        <dbReference type="SMART" id="SM00849"/>
    </source>
</evidence>
<organism evidence="4 5">
    <name type="scientific">Parasedimentitalea psychrophila</name>
    <dbReference type="NCBI Taxonomy" id="2997337"/>
    <lineage>
        <taxon>Bacteria</taxon>
        <taxon>Pseudomonadati</taxon>
        <taxon>Pseudomonadota</taxon>
        <taxon>Alphaproteobacteria</taxon>
        <taxon>Rhodobacterales</taxon>
        <taxon>Paracoccaceae</taxon>
        <taxon>Parasedimentitalea</taxon>
    </lineage>
</organism>